<sequence length="201" mass="22281">MLKSTASDTPTDGYDPNFGARVSVAYHRSVERDRLREKKYGTAIATLTRPGGTPSPVRNLYTEKKDMIAELDAAYDLLSDDERKRRPTGAIRAWIQALESRIRDIERCERDYAAKLARELLVFEEDEPATSLEKLAITKDSQAPGAGLSRSDQPSLSTPEQPSMVKRHGEEPSTHEHPASTSAAKNSANDRGVPFRNPSLD</sequence>
<dbReference type="Proteomes" id="UP000627934">
    <property type="component" value="Unassembled WGS sequence"/>
</dbReference>
<reference evidence="2" key="2">
    <citation type="journal article" date="2018" name="DNA Res.">
        <title>Comparative genome and transcriptome analyses reveal adaptations to opportunistic infections in woody plant degrading pathogens of Botryosphaeriaceae.</title>
        <authorList>
            <person name="Yan J.Y."/>
            <person name="Zhao W.S."/>
            <person name="Chen Z."/>
            <person name="Xing Q.K."/>
            <person name="Zhang W."/>
            <person name="Chethana K.W.T."/>
            <person name="Xue M.F."/>
            <person name="Xu J.P."/>
            <person name="Phillips A.J.L."/>
            <person name="Wang Y."/>
            <person name="Liu J.H."/>
            <person name="Liu M."/>
            <person name="Zhou Y."/>
            <person name="Jayawardena R.S."/>
            <person name="Manawasinghe I.S."/>
            <person name="Huang J.B."/>
            <person name="Qiao G.H."/>
            <person name="Fu C.Y."/>
            <person name="Guo F.F."/>
            <person name="Dissanayake A.J."/>
            <person name="Peng Y.L."/>
            <person name="Hyde K.D."/>
            <person name="Li X.H."/>
        </authorList>
    </citation>
    <scope>NUCLEOTIDE SEQUENCE</scope>
    <source>
        <strain evidence="2">CSS-01s</strain>
    </source>
</reference>
<evidence type="ECO:0000313" key="2">
    <source>
        <dbReference type="EMBL" id="KAF9629133.1"/>
    </source>
</evidence>
<feature type="compositionally biased region" description="Basic and acidic residues" evidence="1">
    <location>
        <begin position="167"/>
        <end position="178"/>
    </location>
</feature>
<evidence type="ECO:0000256" key="1">
    <source>
        <dbReference type="SAM" id="MobiDB-lite"/>
    </source>
</evidence>
<feature type="compositionally biased region" description="Polar residues" evidence="1">
    <location>
        <begin position="179"/>
        <end position="189"/>
    </location>
</feature>
<dbReference type="AlphaFoldDB" id="A0A8H7IMX8"/>
<evidence type="ECO:0000313" key="3">
    <source>
        <dbReference type="Proteomes" id="UP000627934"/>
    </source>
</evidence>
<feature type="compositionally biased region" description="Polar residues" evidence="1">
    <location>
        <begin position="150"/>
        <end position="161"/>
    </location>
</feature>
<gene>
    <name evidence="2" type="ORF">BFW01_g10336</name>
</gene>
<accession>A0A8H7IMX8</accession>
<organism evidence="2 3">
    <name type="scientific">Lasiodiplodia theobromae</name>
    <dbReference type="NCBI Taxonomy" id="45133"/>
    <lineage>
        <taxon>Eukaryota</taxon>
        <taxon>Fungi</taxon>
        <taxon>Dikarya</taxon>
        <taxon>Ascomycota</taxon>
        <taxon>Pezizomycotina</taxon>
        <taxon>Dothideomycetes</taxon>
        <taxon>Dothideomycetes incertae sedis</taxon>
        <taxon>Botryosphaeriales</taxon>
        <taxon>Botryosphaeriaceae</taxon>
        <taxon>Lasiodiplodia</taxon>
    </lineage>
</organism>
<dbReference type="EMBL" id="MDYX01000024">
    <property type="protein sequence ID" value="KAF9629133.1"/>
    <property type="molecule type" value="Genomic_DNA"/>
</dbReference>
<reference evidence="2" key="1">
    <citation type="submission" date="2016-08" db="EMBL/GenBank/DDBJ databases">
        <authorList>
            <person name="Yan J."/>
        </authorList>
    </citation>
    <scope>NUCLEOTIDE SEQUENCE</scope>
    <source>
        <strain evidence="2">CSS-01s</strain>
    </source>
</reference>
<feature type="region of interest" description="Disordered" evidence="1">
    <location>
        <begin position="133"/>
        <end position="201"/>
    </location>
</feature>
<name>A0A8H7IMX8_9PEZI</name>
<proteinExistence type="predicted"/>
<comment type="caution">
    <text evidence="2">The sequence shown here is derived from an EMBL/GenBank/DDBJ whole genome shotgun (WGS) entry which is preliminary data.</text>
</comment>
<protein>
    <submittedName>
        <fullName evidence="2">Uncharacterized protein</fullName>
    </submittedName>
</protein>